<dbReference type="EMBL" id="FQVW01000060">
    <property type="protein sequence ID" value="SHG77303.1"/>
    <property type="molecule type" value="Genomic_DNA"/>
</dbReference>
<evidence type="ECO:0000256" key="8">
    <source>
        <dbReference type="ARBA" id="ARBA00031427"/>
    </source>
</evidence>
<dbReference type="GO" id="GO:0006567">
    <property type="term" value="P:L-threonine catabolic process"/>
    <property type="evidence" value="ECO:0007669"/>
    <property type="project" value="TreeGrafter"/>
</dbReference>
<dbReference type="FunFam" id="3.40.50.1100:FF:000005">
    <property type="entry name" value="Threonine dehydratase catabolic"/>
    <property type="match status" value="1"/>
</dbReference>
<comment type="function">
    <text evidence="7">Catalyzes the anaerobic formation of alpha-ketobutyrate and ammonia from threonine in a two-step reaction. The first step involved a dehydration of threonine and a production of enamine intermediates (aminocrotonate), which tautomerizes to its imine form (iminobutyrate). Both intermediates are unstable and short-lived. The second step is the nonenzymatic hydrolysis of the enamine/imine intermediates to form 2-ketobutyrate and free ammonia. In the low water environment of the cell, the second step is accelerated by RidA.</text>
</comment>
<evidence type="ECO:0000256" key="5">
    <source>
        <dbReference type="ARBA" id="ARBA00022898"/>
    </source>
</evidence>
<evidence type="ECO:0000313" key="11">
    <source>
        <dbReference type="Proteomes" id="UP000183988"/>
    </source>
</evidence>
<dbReference type="GO" id="GO:0003941">
    <property type="term" value="F:L-serine ammonia-lyase activity"/>
    <property type="evidence" value="ECO:0007669"/>
    <property type="project" value="TreeGrafter"/>
</dbReference>
<dbReference type="InterPro" id="IPR050147">
    <property type="entry name" value="Ser/Thr_Dehydratase"/>
</dbReference>
<dbReference type="OrthoDB" id="9811476at2"/>
<dbReference type="STRING" id="930117.SAMN05216225_10603"/>
<keyword evidence="6" id="KW-0456">Lyase</keyword>
<evidence type="ECO:0000256" key="6">
    <source>
        <dbReference type="ARBA" id="ARBA00023239"/>
    </source>
</evidence>
<evidence type="ECO:0000256" key="7">
    <source>
        <dbReference type="ARBA" id="ARBA00025527"/>
    </source>
</evidence>
<evidence type="ECO:0000256" key="4">
    <source>
        <dbReference type="ARBA" id="ARBA00012096"/>
    </source>
</evidence>
<dbReference type="NCBIfam" id="NF005680">
    <property type="entry name" value="PRK07476.1"/>
    <property type="match status" value="1"/>
</dbReference>
<dbReference type="SUPFAM" id="SSF53686">
    <property type="entry name" value="Tryptophan synthase beta subunit-like PLP-dependent enzymes"/>
    <property type="match status" value="1"/>
</dbReference>
<name>A0A1M5MKL1_9BACI</name>
<dbReference type="Gene3D" id="3.40.50.1100">
    <property type="match status" value="2"/>
</dbReference>
<evidence type="ECO:0000256" key="2">
    <source>
        <dbReference type="ARBA" id="ARBA00001933"/>
    </source>
</evidence>
<dbReference type="AlphaFoldDB" id="A0A1M5MKL1"/>
<evidence type="ECO:0000256" key="3">
    <source>
        <dbReference type="ARBA" id="ARBA00010869"/>
    </source>
</evidence>
<sequence length="330" mass="35623">MNPSTRKQTVTIQDVWEARKRIKSIVQPTPLITSPKLSQIQQANVHLKLETLHETGAFKVRGAANKILSLSPEKRKAGVTTFSTGNHGLAVAWIAKQLGMKAVICISNRVPVAKVNAMKQYGAIIERVGDSQDDAEEFCYQLEKEQGLTVIKPFDDQHVIAGQGTIGIEIMEDLPTIDTILIPLSGGGLFSGIALALKSYQPDIRVVGVSMENAAVMAESLVAGQPVVLPEEDTLADSLLGGIGLDNQYTFQMVRDLLDDMIHVSEEEIADGMAFLLEHHQLVAEGAAATGVAAILSGKLQTKGKQIATIITGNNVDMPVIARILQKRFL</sequence>
<dbReference type="Proteomes" id="UP000183988">
    <property type="component" value="Unassembled WGS sequence"/>
</dbReference>
<protein>
    <recommendedName>
        <fullName evidence="4">threonine ammonia-lyase</fullName>
        <ecNumber evidence="4">4.3.1.19</ecNumber>
    </recommendedName>
    <alternativeName>
        <fullName evidence="8">Threonine deaminase</fullName>
    </alternativeName>
</protein>
<proteinExistence type="inferred from homology"/>
<reference evidence="10 11" key="1">
    <citation type="submission" date="2016-11" db="EMBL/GenBank/DDBJ databases">
        <authorList>
            <person name="Jaros S."/>
            <person name="Januszkiewicz K."/>
            <person name="Wedrychowicz H."/>
        </authorList>
    </citation>
    <scope>NUCLEOTIDE SEQUENCE [LARGE SCALE GENOMIC DNA]</scope>
    <source>
        <strain evidence="10 11">IBRC-M 10683</strain>
    </source>
</reference>
<organism evidence="10 11">
    <name type="scientific">Ornithinibacillus halophilus</name>
    <dbReference type="NCBI Taxonomy" id="930117"/>
    <lineage>
        <taxon>Bacteria</taxon>
        <taxon>Bacillati</taxon>
        <taxon>Bacillota</taxon>
        <taxon>Bacilli</taxon>
        <taxon>Bacillales</taxon>
        <taxon>Bacillaceae</taxon>
        <taxon>Ornithinibacillus</taxon>
    </lineage>
</organism>
<dbReference type="InterPro" id="IPR001926">
    <property type="entry name" value="TrpB-like_PALP"/>
</dbReference>
<feature type="domain" description="Tryptophan synthase beta chain-like PALP" evidence="9">
    <location>
        <begin position="25"/>
        <end position="313"/>
    </location>
</feature>
<comment type="similarity">
    <text evidence="3">Belongs to the serine/threonine dehydratase family.</text>
</comment>
<dbReference type="GO" id="GO:0004794">
    <property type="term" value="F:threonine deaminase activity"/>
    <property type="evidence" value="ECO:0007669"/>
    <property type="project" value="UniProtKB-EC"/>
</dbReference>
<dbReference type="GO" id="GO:0006565">
    <property type="term" value="P:L-serine catabolic process"/>
    <property type="evidence" value="ECO:0007669"/>
    <property type="project" value="TreeGrafter"/>
</dbReference>
<evidence type="ECO:0000313" key="10">
    <source>
        <dbReference type="EMBL" id="SHG77303.1"/>
    </source>
</evidence>
<comment type="cofactor">
    <cofactor evidence="2">
        <name>pyridoxal 5'-phosphate</name>
        <dbReference type="ChEBI" id="CHEBI:597326"/>
    </cofactor>
</comment>
<evidence type="ECO:0000256" key="1">
    <source>
        <dbReference type="ARBA" id="ARBA00001274"/>
    </source>
</evidence>
<dbReference type="PANTHER" id="PTHR48078">
    <property type="entry name" value="THREONINE DEHYDRATASE, MITOCHONDRIAL-RELATED"/>
    <property type="match status" value="1"/>
</dbReference>
<dbReference type="InterPro" id="IPR036052">
    <property type="entry name" value="TrpB-like_PALP_sf"/>
</dbReference>
<comment type="catalytic activity">
    <reaction evidence="1">
        <text>L-threonine = 2-oxobutanoate + NH4(+)</text>
        <dbReference type="Rhea" id="RHEA:22108"/>
        <dbReference type="ChEBI" id="CHEBI:16763"/>
        <dbReference type="ChEBI" id="CHEBI:28938"/>
        <dbReference type="ChEBI" id="CHEBI:57926"/>
        <dbReference type="EC" id="4.3.1.19"/>
    </reaction>
</comment>
<keyword evidence="5" id="KW-0663">Pyridoxal phosphate</keyword>
<accession>A0A1M5MKL1</accession>
<dbReference type="GO" id="GO:0009097">
    <property type="term" value="P:isoleucine biosynthetic process"/>
    <property type="evidence" value="ECO:0007669"/>
    <property type="project" value="TreeGrafter"/>
</dbReference>
<dbReference type="EC" id="4.3.1.19" evidence="4"/>
<dbReference type="PANTHER" id="PTHR48078:SF6">
    <property type="entry name" value="L-THREONINE DEHYDRATASE CATABOLIC TDCB"/>
    <property type="match status" value="1"/>
</dbReference>
<dbReference type="RefSeq" id="WP_072891856.1">
    <property type="nucleotide sequence ID" value="NZ_FQVW01000060.1"/>
</dbReference>
<gene>
    <name evidence="10" type="ORF">SAMN05216225_10603</name>
</gene>
<evidence type="ECO:0000259" key="9">
    <source>
        <dbReference type="Pfam" id="PF00291"/>
    </source>
</evidence>
<keyword evidence="11" id="KW-1185">Reference proteome</keyword>
<dbReference type="Pfam" id="PF00291">
    <property type="entry name" value="PALP"/>
    <property type="match status" value="1"/>
</dbReference>
<dbReference type="CDD" id="cd01562">
    <property type="entry name" value="Thr-dehyd"/>
    <property type="match status" value="1"/>
</dbReference>
<dbReference type="FunFam" id="3.40.50.1100:FF:000007">
    <property type="entry name" value="L-threonine dehydratase catabolic TdcB"/>
    <property type="match status" value="1"/>
</dbReference>